<dbReference type="HOGENOM" id="CLU_1485980_0_0_6"/>
<dbReference type="AlphaFoldDB" id="N9JD15"/>
<keyword evidence="1" id="KW-0812">Transmembrane</keyword>
<keyword evidence="1" id="KW-1133">Transmembrane helix</keyword>
<name>N9JD15_ACIBA</name>
<accession>N9JD15</accession>
<evidence type="ECO:0000313" key="2">
    <source>
        <dbReference type="EMBL" id="ENW69627.1"/>
    </source>
</evidence>
<dbReference type="Proteomes" id="UP000013021">
    <property type="component" value="Unassembled WGS sequence"/>
</dbReference>
<evidence type="ECO:0000256" key="1">
    <source>
        <dbReference type="SAM" id="Phobius"/>
    </source>
</evidence>
<keyword evidence="1" id="KW-0472">Membrane</keyword>
<feature type="transmembrane region" description="Helical" evidence="1">
    <location>
        <begin position="60"/>
        <end position="79"/>
    </location>
</feature>
<proteinExistence type="predicted"/>
<protein>
    <submittedName>
        <fullName evidence="2">Uncharacterized protein</fullName>
    </submittedName>
</protein>
<comment type="caution">
    <text evidence="2">The sequence shown here is derived from an EMBL/GenBank/DDBJ whole genome shotgun (WGS) entry which is preliminary data.</text>
</comment>
<reference evidence="2 3" key="1">
    <citation type="submission" date="2013-02" db="EMBL/GenBank/DDBJ databases">
        <title>The Genome Sequence of Acinetobacter baumannii NIPH 80.</title>
        <authorList>
            <consortium name="The Broad Institute Genome Sequencing Platform"/>
            <consortium name="The Broad Institute Genome Sequencing Center for Infectious Disease"/>
            <person name="Cerqueira G."/>
            <person name="Feldgarden M."/>
            <person name="Courvalin P."/>
            <person name="Perichon B."/>
            <person name="Grillot-Courvalin C."/>
            <person name="Clermont D."/>
            <person name="Rocha E."/>
            <person name="Yoon E.-J."/>
            <person name="Nemec A."/>
            <person name="Walker B."/>
            <person name="Young S.K."/>
            <person name="Zeng Q."/>
            <person name="Gargeya S."/>
            <person name="Fitzgerald M."/>
            <person name="Haas B."/>
            <person name="Abouelleil A."/>
            <person name="Alvarado L."/>
            <person name="Arachchi H.M."/>
            <person name="Berlin A.M."/>
            <person name="Chapman S.B."/>
            <person name="Dewar J."/>
            <person name="Goldberg J."/>
            <person name="Griggs A."/>
            <person name="Gujja S."/>
            <person name="Hansen M."/>
            <person name="Howarth C."/>
            <person name="Imamovic A."/>
            <person name="Larimer J."/>
            <person name="McCowan C."/>
            <person name="Murphy C."/>
            <person name="Neiman D."/>
            <person name="Pearson M."/>
            <person name="Priest M."/>
            <person name="Roberts A."/>
            <person name="Saif S."/>
            <person name="Shea T."/>
            <person name="Sisk P."/>
            <person name="Sykes S."/>
            <person name="Wortman J."/>
            <person name="Nusbaum C."/>
            <person name="Birren B."/>
        </authorList>
    </citation>
    <scope>NUCLEOTIDE SEQUENCE [LARGE SCALE GENOMIC DNA]</scope>
    <source>
        <strain evidence="2 3">NIPH 80</strain>
    </source>
</reference>
<organism evidence="2 3">
    <name type="scientific">Acinetobacter baumannii NIPH 80</name>
    <dbReference type="NCBI Taxonomy" id="1217629"/>
    <lineage>
        <taxon>Bacteria</taxon>
        <taxon>Pseudomonadati</taxon>
        <taxon>Pseudomonadota</taxon>
        <taxon>Gammaproteobacteria</taxon>
        <taxon>Moraxellales</taxon>
        <taxon>Moraxellaceae</taxon>
        <taxon>Acinetobacter</taxon>
        <taxon>Acinetobacter calcoaceticus/baumannii complex</taxon>
    </lineage>
</organism>
<gene>
    <name evidence="2" type="ORF">F913_02798</name>
</gene>
<sequence>MQQSPFVILTFMFTVGYNPLIGIWDNILGLSCSLSINTSTNCLTLNNQILYPFNGNTLKYIIFKFAILLVGITLSTYFLKLTSFYQLRQEQAKQTKLELEAFPDYVSGMDQDVANNIRKELALKYFGKDVDKTQIDKSGDLLQDQMKINTDILKATIDLFKSTTSVNTKDDDTKMKNPSSS</sequence>
<dbReference type="RefSeq" id="WP_005139428.1">
    <property type="nucleotide sequence ID" value="NZ_KB849947.1"/>
</dbReference>
<dbReference type="PATRIC" id="fig|1217629.3.peg.2724"/>
<feature type="transmembrane region" description="Helical" evidence="1">
    <location>
        <begin position="7"/>
        <end position="24"/>
    </location>
</feature>
<evidence type="ECO:0000313" key="3">
    <source>
        <dbReference type="Proteomes" id="UP000013021"/>
    </source>
</evidence>
<dbReference type="EMBL" id="APRE01000056">
    <property type="protein sequence ID" value="ENW69627.1"/>
    <property type="molecule type" value="Genomic_DNA"/>
</dbReference>